<evidence type="ECO:0000313" key="1">
    <source>
        <dbReference type="EMBL" id="VFQ61098.1"/>
    </source>
</evidence>
<reference evidence="1 2" key="1">
    <citation type="submission" date="2018-04" db="EMBL/GenBank/DDBJ databases">
        <authorList>
            <person name="Vogel A."/>
        </authorList>
    </citation>
    <scope>NUCLEOTIDE SEQUENCE [LARGE SCALE GENOMIC DNA]</scope>
</reference>
<sequence length="152" mass="17416">MQLQNCLEGGWALVPCFHFLVGILKLTRPIMNLGPSEKSSQLQPGLLDQEASKVAETLCFPQVRPLLRSHCKCEEVCRLALMRRYHLLPHIYTLFYMAHTRGTPVATPTFFADLKDQELRKLENSFMLGSLLVHARFILFFHLHGVYYIGKG</sequence>
<proteinExistence type="predicted"/>
<evidence type="ECO:0000313" key="2">
    <source>
        <dbReference type="Proteomes" id="UP000595140"/>
    </source>
</evidence>
<keyword evidence="2" id="KW-1185">Reference proteome</keyword>
<dbReference type="OrthoDB" id="1334205at2759"/>
<dbReference type="EMBL" id="OOIL02000126">
    <property type="protein sequence ID" value="VFQ61098.1"/>
    <property type="molecule type" value="Genomic_DNA"/>
</dbReference>
<dbReference type="GO" id="GO:0004553">
    <property type="term" value="F:hydrolase activity, hydrolyzing O-glycosyl compounds"/>
    <property type="evidence" value="ECO:0007669"/>
    <property type="project" value="TreeGrafter"/>
</dbReference>
<gene>
    <name evidence="1" type="ORF">CCAM_LOCUS2874</name>
</gene>
<dbReference type="Gene3D" id="3.20.20.80">
    <property type="entry name" value="Glycosidases"/>
    <property type="match status" value="1"/>
</dbReference>
<dbReference type="PANTHER" id="PTHR22762">
    <property type="entry name" value="ALPHA-GLUCOSIDASE"/>
    <property type="match status" value="1"/>
</dbReference>
<dbReference type="PANTHER" id="PTHR22762:SF120">
    <property type="entry name" value="HETEROGLYCAN GLUCOSIDASE 1"/>
    <property type="match status" value="1"/>
</dbReference>
<name>A0A484K8A5_9ASTE</name>
<protein>
    <submittedName>
        <fullName evidence="1">Uncharacterized protein</fullName>
    </submittedName>
</protein>
<dbReference type="Proteomes" id="UP000595140">
    <property type="component" value="Unassembled WGS sequence"/>
</dbReference>
<dbReference type="AlphaFoldDB" id="A0A484K8A5"/>
<accession>A0A484K8A5</accession>
<organism evidence="1 2">
    <name type="scientific">Cuscuta campestris</name>
    <dbReference type="NCBI Taxonomy" id="132261"/>
    <lineage>
        <taxon>Eukaryota</taxon>
        <taxon>Viridiplantae</taxon>
        <taxon>Streptophyta</taxon>
        <taxon>Embryophyta</taxon>
        <taxon>Tracheophyta</taxon>
        <taxon>Spermatophyta</taxon>
        <taxon>Magnoliopsida</taxon>
        <taxon>eudicotyledons</taxon>
        <taxon>Gunneridae</taxon>
        <taxon>Pentapetalae</taxon>
        <taxon>asterids</taxon>
        <taxon>lamiids</taxon>
        <taxon>Solanales</taxon>
        <taxon>Convolvulaceae</taxon>
        <taxon>Cuscuteae</taxon>
        <taxon>Cuscuta</taxon>
        <taxon>Cuscuta subgen. Grammica</taxon>
        <taxon>Cuscuta sect. Cleistogrammica</taxon>
    </lineage>
</organism>